<dbReference type="SUPFAM" id="SSF52788">
    <property type="entry name" value="Phosphotyrosine protein phosphatases I"/>
    <property type="match status" value="1"/>
</dbReference>
<dbReference type="CDD" id="cd16345">
    <property type="entry name" value="LMWP_ArsC"/>
    <property type="match status" value="1"/>
</dbReference>
<dbReference type="GO" id="GO:0046685">
    <property type="term" value="P:response to arsenic-containing substance"/>
    <property type="evidence" value="ECO:0007669"/>
    <property type="project" value="UniProtKB-KW"/>
</dbReference>
<dbReference type="PANTHER" id="PTHR43428:SF1">
    <property type="entry name" value="ARSENATE REDUCTASE"/>
    <property type="match status" value="1"/>
</dbReference>
<evidence type="ECO:0000256" key="1">
    <source>
        <dbReference type="ARBA" id="ARBA00022849"/>
    </source>
</evidence>
<dbReference type="PANTHER" id="PTHR43428">
    <property type="entry name" value="ARSENATE REDUCTASE"/>
    <property type="match status" value="1"/>
</dbReference>
<sequence>MTRKYKVLFLCRENSARSIMAEALLRELAGHRFNAFSAGPEPAARVDPFAIAQLRPGISDLGVLSPKSWLEFTGEWAPRMDLVVALDEAVDARHAPAFPGAPPSCAWHFADPLAEGLREFDRARLFEKVFWQIVRQVSAFIERPEYAVPPCAAACAATIPAAVASSHGATTCDA</sequence>
<keyword evidence="1" id="KW-0059">Arsenical resistance</keyword>
<dbReference type="SMART" id="SM00226">
    <property type="entry name" value="LMWPc"/>
    <property type="match status" value="1"/>
</dbReference>
<keyword evidence="4" id="KW-1185">Reference proteome</keyword>
<gene>
    <name evidence="3" type="ORF">CJU94_23935</name>
</gene>
<dbReference type="EMBL" id="CP022990">
    <property type="protein sequence ID" value="ASW02911.1"/>
    <property type="molecule type" value="Genomic_DNA"/>
</dbReference>
<proteinExistence type="predicted"/>
<dbReference type="InterPro" id="IPR023485">
    <property type="entry name" value="Ptyr_pPase"/>
</dbReference>
<dbReference type="RefSeq" id="WP_095422766.1">
    <property type="nucleotide sequence ID" value="NZ_CP022990.1"/>
</dbReference>
<dbReference type="Pfam" id="PF01451">
    <property type="entry name" value="LMWPc"/>
    <property type="match status" value="1"/>
</dbReference>
<feature type="domain" description="Phosphotyrosine protein phosphatase I" evidence="2">
    <location>
        <begin position="5"/>
        <end position="143"/>
    </location>
</feature>
<dbReference type="Gene3D" id="3.40.50.2300">
    <property type="match status" value="1"/>
</dbReference>
<dbReference type="Proteomes" id="UP000215158">
    <property type="component" value="Chromosome 2"/>
</dbReference>
<name>A0A248VV55_9BURK</name>
<evidence type="ECO:0000259" key="2">
    <source>
        <dbReference type="SMART" id="SM00226"/>
    </source>
</evidence>
<organism evidence="3 4">
    <name type="scientific">Paraburkholderia aromaticivorans</name>
    <dbReference type="NCBI Taxonomy" id="2026199"/>
    <lineage>
        <taxon>Bacteria</taxon>
        <taxon>Pseudomonadati</taxon>
        <taxon>Pseudomonadota</taxon>
        <taxon>Betaproteobacteria</taxon>
        <taxon>Burkholderiales</taxon>
        <taxon>Burkholderiaceae</taxon>
        <taxon>Paraburkholderia</taxon>
    </lineage>
</organism>
<protein>
    <submittedName>
        <fullName evidence="3">Low molecular weight phosphatase family protein</fullName>
    </submittedName>
</protein>
<dbReference type="AlphaFoldDB" id="A0A248VV55"/>
<evidence type="ECO:0000313" key="4">
    <source>
        <dbReference type="Proteomes" id="UP000215158"/>
    </source>
</evidence>
<dbReference type="OrthoDB" id="9793058at2"/>
<evidence type="ECO:0000313" key="3">
    <source>
        <dbReference type="EMBL" id="ASW02911.1"/>
    </source>
</evidence>
<reference evidence="3 4" key="1">
    <citation type="submission" date="2017-08" db="EMBL/GenBank/DDBJ databases">
        <title>Identification and genetic characteristics of simultaneous BTEX- and naphthalene-degrading Paraburkholderia sp. BN5 isolated from petroleum-contaminated soil.</title>
        <authorList>
            <person name="Lee Y."/>
            <person name="Jeon C.O."/>
        </authorList>
    </citation>
    <scope>NUCLEOTIDE SEQUENCE [LARGE SCALE GENOMIC DNA]</scope>
    <source>
        <strain evidence="3 4">BN5</strain>
    </source>
</reference>
<accession>A0A248VV55</accession>
<dbReference type="KEGG" id="parb:CJU94_23935"/>
<dbReference type="InterPro" id="IPR036196">
    <property type="entry name" value="Ptyr_pPase_sf"/>
</dbReference>